<feature type="compositionally biased region" description="Polar residues" evidence="5">
    <location>
        <begin position="11"/>
        <end position="29"/>
    </location>
</feature>
<keyword evidence="1" id="KW-0677">Repeat</keyword>
<sequence length="215" mass="24628">MDQDQELLPGASTSGGEVSNGPATASENSLTKIKASGKSVALRNVYLAPLETRNWLFHTKYCRQEFEECKLLIEQELDLTEGNNECANYIYGLIMRKEGKIEISLRYFEKCNELNPTKVENLKQIARSLFLLGKQQLAVETYLKAERFSFEPDSSIYYNIALCYSKLGQEQKAIDYLTKALRISQREEYFSELATLYTNQNNIKEAISVYKADLR</sequence>
<feature type="repeat" description="TPR" evidence="4">
    <location>
        <begin position="154"/>
        <end position="187"/>
    </location>
</feature>
<dbReference type="InterPro" id="IPR011990">
    <property type="entry name" value="TPR-like_helical_dom_sf"/>
</dbReference>
<name>A0A8D8R193_9HEMI</name>
<dbReference type="PANTHER" id="PTHR44186">
    <property type="match status" value="1"/>
</dbReference>
<feature type="region of interest" description="Disordered" evidence="5">
    <location>
        <begin position="1"/>
        <end position="29"/>
    </location>
</feature>
<dbReference type="GO" id="GO:0036064">
    <property type="term" value="C:ciliary basal body"/>
    <property type="evidence" value="ECO:0007669"/>
    <property type="project" value="TreeGrafter"/>
</dbReference>
<dbReference type="SUPFAM" id="SSF48452">
    <property type="entry name" value="TPR-like"/>
    <property type="match status" value="1"/>
</dbReference>
<dbReference type="PROSITE" id="PS50005">
    <property type="entry name" value="TPR"/>
    <property type="match status" value="1"/>
</dbReference>
<dbReference type="GO" id="GO:0061512">
    <property type="term" value="P:protein localization to cilium"/>
    <property type="evidence" value="ECO:0007669"/>
    <property type="project" value="TreeGrafter"/>
</dbReference>
<proteinExistence type="inferred from homology"/>
<evidence type="ECO:0000256" key="1">
    <source>
        <dbReference type="ARBA" id="ARBA00022737"/>
    </source>
</evidence>
<evidence type="ECO:0000256" key="5">
    <source>
        <dbReference type="SAM" id="MobiDB-lite"/>
    </source>
</evidence>
<dbReference type="EMBL" id="HBUF01121042">
    <property type="protein sequence ID" value="CAG6642141.1"/>
    <property type="molecule type" value="Transcribed_RNA"/>
</dbReference>
<keyword evidence="2 4" id="KW-0802">TPR repeat</keyword>
<evidence type="ECO:0000313" key="6">
    <source>
        <dbReference type="EMBL" id="CAG6642141.1"/>
    </source>
</evidence>
<dbReference type="Pfam" id="PF00515">
    <property type="entry name" value="TPR_1"/>
    <property type="match status" value="1"/>
</dbReference>
<accession>A0A8D8R193</accession>
<organism evidence="6">
    <name type="scientific">Cacopsylla melanoneura</name>
    <dbReference type="NCBI Taxonomy" id="428564"/>
    <lineage>
        <taxon>Eukaryota</taxon>
        <taxon>Metazoa</taxon>
        <taxon>Ecdysozoa</taxon>
        <taxon>Arthropoda</taxon>
        <taxon>Hexapoda</taxon>
        <taxon>Insecta</taxon>
        <taxon>Pterygota</taxon>
        <taxon>Neoptera</taxon>
        <taxon>Paraneoptera</taxon>
        <taxon>Hemiptera</taxon>
        <taxon>Sternorrhyncha</taxon>
        <taxon>Psylloidea</taxon>
        <taxon>Psyllidae</taxon>
        <taxon>Psyllinae</taxon>
        <taxon>Cacopsylla</taxon>
    </lineage>
</organism>
<dbReference type="GO" id="GO:0060271">
    <property type="term" value="P:cilium assembly"/>
    <property type="evidence" value="ECO:0007669"/>
    <property type="project" value="TreeGrafter"/>
</dbReference>
<dbReference type="Gene3D" id="1.25.40.10">
    <property type="entry name" value="Tetratricopeptide repeat domain"/>
    <property type="match status" value="1"/>
</dbReference>
<dbReference type="InterPro" id="IPR019734">
    <property type="entry name" value="TPR_rpt"/>
</dbReference>
<protein>
    <submittedName>
        <fullName evidence="6">Bardet-Biedl syndrome 4 protein homolog</fullName>
    </submittedName>
</protein>
<evidence type="ECO:0000256" key="3">
    <source>
        <dbReference type="ARBA" id="ARBA00023778"/>
    </source>
</evidence>
<comment type="similarity">
    <text evidence="3">Belongs to the BBS4 family.</text>
</comment>
<dbReference type="SMART" id="SM00028">
    <property type="entry name" value="TPR"/>
    <property type="match status" value="2"/>
</dbReference>
<dbReference type="Pfam" id="PF13181">
    <property type="entry name" value="TPR_8"/>
    <property type="match status" value="1"/>
</dbReference>
<dbReference type="NCBIfam" id="NF047558">
    <property type="entry name" value="TPR_END_plus"/>
    <property type="match status" value="1"/>
</dbReference>
<evidence type="ECO:0000256" key="4">
    <source>
        <dbReference type="PROSITE-ProRule" id="PRU00339"/>
    </source>
</evidence>
<dbReference type="AlphaFoldDB" id="A0A8D8R193"/>
<evidence type="ECO:0000256" key="2">
    <source>
        <dbReference type="ARBA" id="ARBA00022803"/>
    </source>
</evidence>
<reference evidence="6" key="1">
    <citation type="submission" date="2021-05" db="EMBL/GenBank/DDBJ databases">
        <authorList>
            <person name="Alioto T."/>
            <person name="Alioto T."/>
            <person name="Gomez Garrido J."/>
        </authorList>
    </citation>
    <scope>NUCLEOTIDE SEQUENCE</scope>
</reference>
<dbReference type="PANTHER" id="PTHR44186:SF1">
    <property type="entry name" value="BARDET-BIEDL SYNDROME 4 PROTEIN"/>
    <property type="match status" value="1"/>
</dbReference>